<keyword evidence="3" id="KW-1185">Reference proteome</keyword>
<evidence type="ECO:0000313" key="3">
    <source>
        <dbReference type="Proteomes" id="UP000008718"/>
    </source>
</evidence>
<dbReference type="EMBL" id="CP002345">
    <property type="protein sequence ID" value="ADQ79651.1"/>
    <property type="molecule type" value="Genomic_DNA"/>
</dbReference>
<keyword evidence="1" id="KW-0472">Membrane</keyword>
<keyword evidence="1" id="KW-0812">Transmembrane</keyword>
<dbReference type="Pfam" id="PF19579">
    <property type="entry name" value="FtsL_2"/>
    <property type="match status" value="1"/>
</dbReference>
<evidence type="ECO:0000256" key="1">
    <source>
        <dbReference type="SAM" id="Phobius"/>
    </source>
</evidence>
<dbReference type="InterPro" id="IPR045755">
    <property type="entry name" value="FtsL-like"/>
</dbReference>
<dbReference type="eggNOG" id="ENOG5032ZQF">
    <property type="taxonomic scope" value="Bacteria"/>
</dbReference>
<sequence>MSWFKKIVDAVRGSEDFSDIKSSTVRDILNGNILTKKFFQKQYGLIIMIAVLLFLYVDNRYQCENQQAREIELKKKIQDVKYESLTISAELMEISRQSNVMKKVNESGLPLVESTTPPIVIEDSIPTK</sequence>
<reference key="1">
    <citation type="submission" date="2010-11" db="EMBL/GenBank/DDBJ databases">
        <title>The complete genome of Paludibacter propionicigenes DSM 17365.</title>
        <authorList>
            <consortium name="US DOE Joint Genome Institute (JGI-PGF)"/>
            <person name="Lucas S."/>
            <person name="Copeland A."/>
            <person name="Lapidus A."/>
            <person name="Bruce D."/>
            <person name="Goodwin L."/>
            <person name="Pitluck S."/>
            <person name="Kyrpides N."/>
            <person name="Mavromatis K."/>
            <person name="Ivanova N."/>
            <person name="Munk A.C."/>
            <person name="Brettin T."/>
            <person name="Detter J.C."/>
            <person name="Han C."/>
            <person name="Tapia R."/>
            <person name="Land M."/>
            <person name="Hauser L."/>
            <person name="Markowitz V."/>
            <person name="Cheng J.-F."/>
            <person name="Hugenholtz P."/>
            <person name="Woyke T."/>
            <person name="Wu D."/>
            <person name="Gronow S."/>
            <person name="Wellnitz S."/>
            <person name="Brambilla E."/>
            <person name="Klenk H.-P."/>
            <person name="Eisen J.A."/>
        </authorList>
    </citation>
    <scope>NUCLEOTIDE SEQUENCE</scope>
    <source>
        <strain>WB4</strain>
    </source>
</reference>
<dbReference type="RefSeq" id="WP_013445020.1">
    <property type="nucleotide sequence ID" value="NC_014734.1"/>
</dbReference>
<feature type="transmembrane region" description="Helical" evidence="1">
    <location>
        <begin position="38"/>
        <end position="57"/>
    </location>
</feature>
<keyword evidence="1" id="KW-1133">Transmembrane helix</keyword>
<dbReference type="HOGENOM" id="CLU_110694_2_1_10"/>
<gene>
    <name evidence="2" type="ordered locus">Palpr_1505</name>
</gene>
<proteinExistence type="predicted"/>
<evidence type="ECO:0008006" key="4">
    <source>
        <dbReference type="Google" id="ProtNLM"/>
    </source>
</evidence>
<dbReference type="STRING" id="694427.Palpr_1505"/>
<evidence type="ECO:0000313" key="2">
    <source>
        <dbReference type="EMBL" id="ADQ79651.1"/>
    </source>
</evidence>
<dbReference type="Proteomes" id="UP000008718">
    <property type="component" value="Chromosome"/>
</dbReference>
<reference evidence="2 3" key="2">
    <citation type="journal article" date="2011" name="Stand. Genomic Sci.">
        <title>Complete genome sequence of Paludibacter propionicigenes type strain (WB4).</title>
        <authorList>
            <person name="Gronow S."/>
            <person name="Munk C."/>
            <person name="Lapidus A."/>
            <person name="Nolan M."/>
            <person name="Lucas S."/>
            <person name="Hammon N."/>
            <person name="Deshpande S."/>
            <person name="Cheng J.F."/>
            <person name="Tapia R."/>
            <person name="Han C."/>
            <person name="Goodwin L."/>
            <person name="Pitluck S."/>
            <person name="Liolios K."/>
            <person name="Ivanova N."/>
            <person name="Mavromatis K."/>
            <person name="Mikhailova N."/>
            <person name="Pati A."/>
            <person name="Chen A."/>
            <person name="Palaniappan K."/>
            <person name="Land M."/>
            <person name="Hauser L."/>
            <person name="Chang Y.J."/>
            <person name="Jeffries C.D."/>
            <person name="Brambilla E."/>
            <person name="Rohde M."/>
            <person name="Goker M."/>
            <person name="Detter J.C."/>
            <person name="Woyke T."/>
            <person name="Bristow J."/>
            <person name="Eisen J.A."/>
            <person name="Markowitz V."/>
            <person name="Hugenholtz P."/>
            <person name="Kyrpides N.C."/>
            <person name="Klenk H.P."/>
        </authorList>
    </citation>
    <scope>NUCLEOTIDE SEQUENCE [LARGE SCALE GENOMIC DNA]</scope>
    <source>
        <strain evidence="3">DSM 17365 / JCM 13257 / WB4</strain>
    </source>
</reference>
<protein>
    <recommendedName>
        <fullName evidence="4">Cell division protein FtsL</fullName>
    </recommendedName>
</protein>
<accession>E4T4K7</accession>
<name>E4T4K7_PALPW</name>
<dbReference type="OrthoDB" id="997106at2"/>
<dbReference type="AlphaFoldDB" id="E4T4K7"/>
<dbReference type="KEGG" id="ppn:Palpr_1505"/>
<organism evidence="2 3">
    <name type="scientific">Paludibacter propionicigenes (strain DSM 17365 / JCM 13257 / WB4)</name>
    <dbReference type="NCBI Taxonomy" id="694427"/>
    <lineage>
        <taxon>Bacteria</taxon>
        <taxon>Pseudomonadati</taxon>
        <taxon>Bacteroidota</taxon>
        <taxon>Bacteroidia</taxon>
        <taxon>Bacteroidales</taxon>
        <taxon>Paludibacteraceae</taxon>
        <taxon>Paludibacter</taxon>
    </lineage>
</organism>